<dbReference type="AlphaFoldDB" id="A9NPE6"/>
<organism evidence="1">
    <name type="scientific">Picea sitchensis</name>
    <name type="common">Sitka spruce</name>
    <name type="synonym">Pinus sitchensis</name>
    <dbReference type="NCBI Taxonomy" id="3332"/>
    <lineage>
        <taxon>Eukaryota</taxon>
        <taxon>Viridiplantae</taxon>
        <taxon>Streptophyta</taxon>
        <taxon>Embryophyta</taxon>
        <taxon>Tracheophyta</taxon>
        <taxon>Spermatophyta</taxon>
        <taxon>Pinopsida</taxon>
        <taxon>Pinidae</taxon>
        <taxon>Conifers I</taxon>
        <taxon>Pinales</taxon>
        <taxon>Pinaceae</taxon>
        <taxon>Picea</taxon>
    </lineage>
</organism>
<sequence length="51" mass="5858">MVGLHSTDLLDSFTSDQITSIRRFWHLLSLNVIFEVLDSLLYKGLSLEYGL</sequence>
<accession>A9NPE6</accession>
<evidence type="ECO:0000313" key="1">
    <source>
        <dbReference type="EMBL" id="ABK22507.1"/>
    </source>
</evidence>
<proteinExistence type="evidence at transcript level"/>
<reference evidence="1" key="1">
    <citation type="journal article" date="2008" name="BMC Genomics">
        <title>A conifer genomics resource of 200,000 spruce (Picea spp.) ESTs and 6,464 high-quality, sequence-finished full-length cDNAs for Sitka spruce (Picea sitchensis).</title>
        <authorList>
            <person name="Ralph S.G."/>
            <person name="Chun H.J."/>
            <person name="Kolosova N."/>
            <person name="Cooper D."/>
            <person name="Oddy C."/>
            <person name="Ritland C.E."/>
            <person name="Kirkpatrick R."/>
            <person name="Moore R."/>
            <person name="Barber S."/>
            <person name="Holt R.A."/>
            <person name="Jones S.J."/>
            <person name="Marra M.A."/>
            <person name="Douglas C.J."/>
            <person name="Ritland K."/>
            <person name="Bohlmann J."/>
        </authorList>
    </citation>
    <scope>NUCLEOTIDE SEQUENCE</scope>
    <source>
        <tissue evidence="1">Green portion of the leader tissue</tissue>
    </source>
</reference>
<dbReference type="EMBL" id="EF083156">
    <property type="protein sequence ID" value="ABK22507.1"/>
    <property type="molecule type" value="mRNA"/>
</dbReference>
<protein>
    <submittedName>
        <fullName evidence="1">Uncharacterized protein</fullName>
    </submittedName>
</protein>
<name>A9NPE6_PICSI</name>